<keyword evidence="2" id="KW-1185">Reference proteome</keyword>
<reference evidence="1" key="1">
    <citation type="submission" date="2023-03" db="EMBL/GenBank/DDBJ databases">
        <title>Massive genome expansion in bonnet fungi (Mycena s.s.) driven by repeated elements and novel gene families across ecological guilds.</title>
        <authorList>
            <consortium name="Lawrence Berkeley National Laboratory"/>
            <person name="Harder C.B."/>
            <person name="Miyauchi S."/>
            <person name="Viragh M."/>
            <person name="Kuo A."/>
            <person name="Thoen E."/>
            <person name="Andreopoulos B."/>
            <person name="Lu D."/>
            <person name="Skrede I."/>
            <person name="Drula E."/>
            <person name="Henrissat B."/>
            <person name="Morin E."/>
            <person name="Kohler A."/>
            <person name="Barry K."/>
            <person name="LaButti K."/>
            <person name="Morin E."/>
            <person name="Salamov A."/>
            <person name="Lipzen A."/>
            <person name="Mereny Z."/>
            <person name="Hegedus B."/>
            <person name="Baldrian P."/>
            <person name="Stursova M."/>
            <person name="Weitz H."/>
            <person name="Taylor A."/>
            <person name="Grigoriev I.V."/>
            <person name="Nagy L.G."/>
            <person name="Martin F."/>
            <person name="Kauserud H."/>
        </authorList>
    </citation>
    <scope>NUCLEOTIDE SEQUENCE</scope>
    <source>
        <strain evidence="1">CBHHK182m</strain>
    </source>
</reference>
<organism evidence="1 2">
    <name type="scientific">Mycena metata</name>
    <dbReference type="NCBI Taxonomy" id="1033252"/>
    <lineage>
        <taxon>Eukaryota</taxon>
        <taxon>Fungi</taxon>
        <taxon>Dikarya</taxon>
        <taxon>Basidiomycota</taxon>
        <taxon>Agaricomycotina</taxon>
        <taxon>Agaricomycetes</taxon>
        <taxon>Agaricomycetidae</taxon>
        <taxon>Agaricales</taxon>
        <taxon>Marasmiineae</taxon>
        <taxon>Mycenaceae</taxon>
        <taxon>Mycena</taxon>
    </lineage>
</organism>
<dbReference type="AlphaFoldDB" id="A0AAD7MMR4"/>
<feature type="non-terminal residue" evidence="1">
    <location>
        <position position="130"/>
    </location>
</feature>
<evidence type="ECO:0000313" key="1">
    <source>
        <dbReference type="EMBL" id="KAJ7724758.1"/>
    </source>
</evidence>
<proteinExistence type="predicted"/>
<accession>A0AAD7MMR4</accession>
<comment type="caution">
    <text evidence="1">The sequence shown here is derived from an EMBL/GenBank/DDBJ whole genome shotgun (WGS) entry which is preliminary data.</text>
</comment>
<gene>
    <name evidence="1" type="ORF">B0H16DRAFT_1333263</name>
</gene>
<protein>
    <submittedName>
        <fullName evidence="1">Uncharacterized protein</fullName>
    </submittedName>
</protein>
<name>A0AAD7MMR4_9AGAR</name>
<evidence type="ECO:0000313" key="2">
    <source>
        <dbReference type="Proteomes" id="UP001215598"/>
    </source>
</evidence>
<dbReference type="Proteomes" id="UP001215598">
    <property type="component" value="Unassembled WGS sequence"/>
</dbReference>
<sequence length="130" mass="14895">GQERRKAAHLVSTKRYRLALLKLERLVVQRMFELTKMNLSQTGKSLRYKLRKHIAKALQVSSQAIRNTLNSYNTGAKSIVPPGHQLSWGAVIEYAFLADFDLLRKPAKLNEVRPWATPSACLLLDKYFKI</sequence>
<dbReference type="EMBL" id="JARKIB010000199">
    <property type="protein sequence ID" value="KAJ7724758.1"/>
    <property type="molecule type" value="Genomic_DNA"/>
</dbReference>